<reference evidence="3 4" key="1">
    <citation type="submission" date="2019-03" db="EMBL/GenBank/DDBJ databases">
        <title>Bradyrhizobium diversity isolated from nodules of Chamaecrista fasciculata.</title>
        <authorList>
            <person name="Klepa M.S."/>
            <person name="Urquiaga M.O."/>
            <person name="Hungria M."/>
            <person name="Delamuta J.R."/>
        </authorList>
    </citation>
    <scope>NUCLEOTIDE SEQUENCE [LARGE SCALE GENOMIC DNA]</scope>
    <source>
        <strain evidence="3 4">CNPSo 3448</strain>
    </source>
</reference>
<dbReference type="InterPro" id="IPR002347">
    <property type="entry name" value="SDR_fam"/>
</dbReference>
<evidence type="ECO:0000313" key="4">
    <source>
        <dbReference type="Proteomes" id="UP000297966"/>
    </source>
</evidence>
<comment type="caution">
    <text evidence="3">The sequence shown here is derived from an EMBL/GenBank/DDBJ whole genome shotgun (WGS) entry which is preliminary data.</text>
</comment>
<dbReference type="AlphaFoldDB" id="A0A4Y9M837"/>
<keyword evidence="2" id="KW-0560">Oxidoreductase</keyword>
<evidence type="ECO:0000256" key="2">
    <source>
        <dbReference type="ARBA" id="ARBA00023002"/>
    </source>
</evidence>
<proteinExistence type="inferred from homology"/>
<dbReference type="Gene3D" id="3.40.50.720">
    <property type="entry name" value="NAD(P)-binding Rossmann-like Domain"/>
    <property type="match status" value="1"/>
</dbReference>
<dbReference type="Pfam" id="PF13561">
    <property type="entry name" value="adh_short_C2"/>
    <property type="match status" value="1"/>
</dbReference>
<dbReference type="SUPFAM" id="SSF51735">
    <property type="entry name" value="NAD(P)-binding Rossmann-fold domains"/>
    <property type="match status" value="1"/>
</dbReference>
<dbReference type="PANTHER" id="PTHR42760:SF133">
    <property type="entry name" value="3-OXOACYL-[ACYL-CARRIER-PROTEIN] REDUCTASE"/>
    <property type="match status" value="1"/>
</dbReference>
<dbReference type="RefSeq" id="WP_135173054.1">
    <property type="nucleotide sequence ID" value="NZ_SPQT01000001.1"/>
</dbReference>
<evidence type="ECO:0000256" key="1">
    <source>
        <dbReference type="ARBA" id="ARBA00006484"/>
    </source>
</evidence>
<organism evidence="3 4">
    <name type="scientific">Bradyrhizobium niftali</name>
    <dbReference type="NCBI Taxonomy" id="2560055"/>
    <lineage>
        <taxon>Bacteria</taxon>
        <taxon>Pseudomonadati</taxon>
        <taxon>Pseudomonadota</taxon>
        <taxon>Alphaproteobacteria</taxon>
        <taxon>Hyphomicrobiales</taxon>
        <taxon>Nitrobacteraceae</taxon>
        <taxon>Bradyrhizobium</taxon>
    </lineage>
</organism>
<keyword evidence="4" id="KW-1185">Reference proteome</keyword>
<sequence length="99" mass="10025">MAAKAGAAHLVRNVALELAPYNIRVNAIAPGFIVTNIGGGWLKQAGVQTSMAAAIPIGRIGTTEDLKGLALFLASPASGFVTGVQISIDGGGSLGMRHR</sequence>
<comment type="similarity">
    <text evidence="1">Belongs to the short-chain dehydrogenases/reductases (SDR) family.</text>
</comment>
<accession>A0A4Y9M837</accession>
<dbReference type="Proteomes" id="UP000297966">
    <property type="component" value="Unassembled WGS sequence"/>
</dbReference>
<gene>
    <name evidence="3" type="ORF">E4K65_04405</name>
</gene>
<name>A0A4Y9M837_9BRAD</name>
<evidence type="ECO:0000313" key="3">
    <source>
        <dbReference type="EMBL" id="TFV51312.1"/>
    </source>
</evidence>
<dbReference type="OrthoDB" id="9804774at2"/>
<dbReference type="InterPro" id="IPR036291">
    <property type="entry name" value="NAD(P)-bd_dom_sf"/>
</dbReference>
<dbReference type="GO" id="GO:0016616">
    <property type="term" value="F:oxidoreductase activity, acting on the CH-OH group of donors, NAD or NADP as acceptor"/>
    <property type="evidence" value="ECO:0007669"/>
    <property type="project" value="TreeGrafter"/>
</dbReference>
<dbReference type="EMBL" id="SPQT01000001">
    <property type="protein sequence ID" value="TFV51312.1"/>
    <property type="molecule type" value="Genomic_DNA"/>
</dbReference>
<protein>
    <submittedName>
        <fullName evidence="3">SDR family oxidoreductase</fullName>
    </submittedName>
</protein>
<dbReference type="PANTHER" id="PTHR42760">
    <property type="entry name" value="SHORT-CHAIN DEHYDROGENASES/REDUCTASES FAMILY MEMBER"/>
    <property type="match status" value="1"/>
</dbReference>
<dbReference type="PRINTS" id="PR00081">
    <property type="entry name" value="GDHRDH"/>
</dbReference>